<protein>
    <submittedName>
        <fullName evidence="2">Uncharacterized protein</fullName>
    </submittedName>
</protein>
<name>A0AAD8LQZ1_BABGI</name>
<sequence>MDKDEDHTVDTVEPPDADLFGGESDYEDDVYRANEVAGDHTTTDIPNEPTRPAKKGTLLNLDNFWHNTTNHLLDAPTTYKNVLWDFMVFHNLREEREGKYVANVQQIEAEVSHAIKKAKVAILSDVSENAHVGLFVNEVAAAFDYHVMNLVSRFRVHSMDGSPLFSKSNVQVDNVERKVAIEAYLSANRDFIKLKSKLSAFRLAKNRLITSSLTRLLSSVDGMRHKVVSEVYDPTSAGFKRVKLTRFLRHMDKITNRSEFAGEYRFHLLKTFVKNKDELETFIQQNTLYNGDANDTANFEDFVNSFKPGIRKTHVNDNYADQEKEDVSYGGDKYTDYHDIDEVEEAVGQKDQAHDNMMDFMNATPPDDILISPSQSQTAFYHDAEEEEKELSVEVSPVAAATADENVESVMATGVPSGEGEDEQLKLLEEARRKAAEILRLKRLNRARTAANQEPKT</sequence>
<proteinExistence type="predicted"/>
<accession>A0AAD8LQZ1</accession>
<evidence type="ECO:0000256" key="1">
    <source>
        <dbReference type="SAM" id="MobiDB-lite"/>
    </source>
</evidence>
<keyword evidence="3" id="KW-1185">Reference proteome</keyword>
<feature type="compositionally biased region" description="Basic and acidic residues" evidence="1">
    <location>
        <begin position="1"/>
        <end position="10"/>
    </location>
</feature>
<organism evidence="2 3">
    <name type="scientific">Babesia gibsoni</name>
    <dbReference type="NCBI Taxonomy" id="33632"/>
    <lineage>
        <taxon>Eukaryota</taxon>
        <taxon>Sar</taxon>
        <taxon>Alveolata</taxon>
        <taxon>Apicomplexa</taxon>
        <taxon>Aconoidasida</taxon>
        <taxon>Piroplasmida</taxon>
        <taxon>Babesiidae</taxon>
        <taxon>Babesia</taxon>
    </lineage>
</organism>
<gene>
    <name evidence="2" type="ORF">BgAZ_502720</name>
</gene>
<dbReference type="Proteomes" id="UP001230268">
    <property type="component" value="Unassembled WGS sequence"/>
</dbReference>
<feature type="region of interest" description="Disordered" evidence="1">
    <location>
        <begin position="1"/>
        <end position="24"/>
    </location>
</feature>
<dbReference type="EMBL" id="JAVEPI010000005">
    <property type="protein sequence ID" value="KAK1441940.1"/>
    <property type="molecule type" value="Genomic_DNA"/>
</dbReference>
<dbReference type="AlphaFoldDB" id="A0AAD8LQZ1"/>
<comment type="caution">
    <text evidence="2">The sequence shown here is derived from an EMBL/GenBank/DDBJ whole genome shotgun (WGS) entry which is preliminary data.</text>
</comment>
<evidence type="ECO:0000313" key="2">
    <source>
        <dbReference type="EMBL" id="KAK1441940.1"/>
    </source>
</evidence>
<reference evidence="2" key="1">
    <citation type="submission" date="2023-08" db="EMBL/GenBank/DDBJ databases">
        <title>Draft sequence of the Babesia gibsoni genome.</title>
        <authorList>
            <person name="Yamagishi J.Y."/>
            <person name="Xuan X.X."/>
        </authorList>
    </citation>
    <scope>NUCLEOTIDE SEQUENCE</scope>
    <source>
        <strain evidence="2">Azabu</strain>
    </source>
</reference>
<evidence type="ECO:0000313" key="3">
    <source>
        <dbReference type="Proteomes" id="UP001230268"/>
    </source>
</evidence>